<evidence type="ECO:0000313" key="1">
    <source>
        <dbReference type="EMBL" id="KAI3779074.1"/>
    </source>
</evidence>
<evidence type="ECO:0000313" key="2">
    <source>
        <dbReference type="Proteomes" id="UP001055811"/>
    </source>
</evidence>
<reference evidence="1 2" key="2">
    <citation type="journal article" date="2022" name="Mol. Ecol. Resour.">
        <title>The genomes of chicory, endive, great burdock and yacon provide insights into Asteraceae paleo-polyploidization history and plant inulin production.</title>
        <authorList>
            <person name="Fan W."/>
            <person name="Wang S."/>
            <person name="Wang H."/>
            <person name="Wang A."/>
            <person name="Jiang F."/>
            <person name="Liu H."/>
            <person name="Zhao H."/>
            <person name="Xu D."/>
            <person name="Zhang Y."/>
        </authorList>
    </citation>
    <scope>NUCLEOTIDE SEQUENCE [LARGE SCALE GENOMIC DNA]</scope>
    <source>
        <strain evidence="2">cv. Punajuju</strain>
        <tissue evidence="1">Leaves</tissue>
    </source>
</reference>
<accession>A0ACB9G6N3</accession>
<comment type="caution">
    <text evidence="1">The sequence shown here is derived from an EMBL/GenBank/DDBJ whole genome shotgun (WGS) entry which is preliminary data.</text>
</comment>
<protein>
    <submittedName>
        <fullName evidence="1">Uncharacterized protein</fullName>
    </submittedName>
</protein>
<dbReference type="Proteomes" id="UP001055811">
    <property type="component" value="Linkage Group LG02"/>
</dbReference>
<proteinExistence type="predicted"/>
<dbReference type="EMBL" id="CM042010">
    <property type="protein sequence ID" value="KAI3779074.1"/>
    <property type="molecule type" value="Genomic_DNA"/>
</dbReference>
<sequence>MCLISSHSFLCIYIEHGVKCQGLKPEGTKRAVDDDHLFIHSLTPSFNFTFSIPNLPLLLHTNTLASSKQRTQSDHKYLSSITISLLSVQFSSQISPSRSLLFSFSGSGDDLKWFLLWLGKLKNRFGLIFSTAHRISLLISHFADLLHSGSISFGRFESESLSWERRSSFSHNRYLEEVEKYSKPGSVTEKKAYFEAHFRRKALLKQSSSESQDVIQSPTSQHDDLQDLQESQNLNESRDFTCFDEIPQSSTLSKHDEETKIEKSVNKNTKTLSEKTLDDMVIMVTPTSEMKQPKTKLKISVKDKTRESKSLQIKEKEKKAHRSASPIVNSVRKNIKSEESSMSFRKAKIVPLNKSMVKEYKSEKIIGTKSLVLEKSLSGARQTASRTKQTTITPNVNQGSKGFTFRSDQRAERRKEEKQVAAEVAESRKNHNFKATPMPSFYKKEKFIRPSSSPSLTKGNPPRKTYVPIKNNENESTKGPRALRKEVKGVDLVNGKKLGYLAVSIAS</sequence>
<reference evidence="2" key="1">
    <citation type="journal article" date="2022" name="Mol. Ecol. Resour.">
        <title>The genomes of chicory, endive, great burdock and yacon provide insights into Asteraceae palaeo-polyploidization history and plant inulin production.</title>
        <authorList>
            <person name="Fan W."/>
            <person name="Wang S."/>
            <person name="Wang H."/>
            <person name="Wang A."/>
            <person name="Jiang F."/>
            <person name="Liu H."/>
            <person name="Zhao H."/>
            <person name="Xu D."/>
            <person name="Zhang Y."/>
        </authorList>
    </citation>
    <scope>NUCLEOTIDE SEQUENCE [LARGE SCALE GENOMIC DNA]</scope>
    <source>
        <strain evidence="2">cv. Punajuju</strain>
    </source>
</reference>
<name>A0ACB9G6N3_CICIN</name>
<gene>
    <name evidence="1" type="ORF">L2E82_08538</name>
</gene>
<organism evidence="1 2">
    <name type="scientific">Cichorium intybus</name>
    <name type="common">Chicory</name>
    <dbReference type="NCBI Taxonomy" id="13427"/>
    <lineage>
        <taxon>Eukaryota</taxon>
        <taxon>Viridiplantae</taxon>
        <taxon>Streptophyta</taxon>
        <taxon>Embryophyta</taxon>
        <taxon>Tracheophyta</taxon>
        <taxon>Spermatophyta</taxon>
        <taxon>Magnoliopsida</taxon>
        <taxon>eudicotyledons</taxon>
        <taxon>Gunneridae</taxon>
        <taxon>Pentapetalae</taxon>
        <taxon>asterids</taxon>
        <taxon>campanulids</taxon>
        <taxon>Asterales</taxon>
        <taxon>Asteraceae</taxon>
        <taxon>Cichorioideae</taxon>
        <taxon>Cichorieae</taxon>
        <taxon>Cichoriinae</taxon>
        <taxon>Cichorium</taxon>
    </lineage>
</organism>
<keyword evidence="2" id="KW-1185">Reference proteome</keyword>